<dbReference type="PANTHER" id="PTHR46056:SF12">
    <property type="entry name" value="LONG-CHAIN-ALCOHOL OXIDASE"/>
    <property type="match status" value="1"/>
</dbReference>
<sequence length="572" mass="62777">MGLAAKGEAQAPQQFEVCIVGSGAGAGPIAYELVKAGIAVAVLEKGDWYTEQDFVKDEQLPRHRVFRSKFDEERHVLELPDGEGGWRRETTAQFWGGNIVGGASNFMSGYFHRLKPSDFRLASTFGAIPGANTVDWPISYEELEPYYAKVEQIVGVSGRVVKHPQLEPRSTLDFPFPPTAEHPIAARFDKACETLKLHPLPMARAILSRPFKQRLSCEYSGYCGSYGCHSGAKGSSRAALLNDAVASGNCRIITRAKVYRLNTDAQGRVSSADYFDASGQSRRIMAKAFVVACYAIESTRLLLASPGEKHPKGIGNRFDQLGKNLHCCAGGTGHGVFKLDRLPADAAKGLKQRGPFFNRALQDWYVIDDKTAFDKPVKGGTLDFVFDPPSPTSEANALKWQQGNLLWGTPLKQKLKAHFTQSRDFKFEVFCDWLTNDNCFVTLDDEERDKWGQPVARVRAGFHPHDLKVAQYLVDRGVEVMKAMGADEAWGNVFSDPTANLVAGGCRFGKDPKTSVLNPDCQVHDCDNLYVTDGAFMPNGGSVTPTLTIYANAFRVADKLLARLASASETST</sequence>
<gene>
    <name evidence="7" type="ordered locus">Shew_2982</name>
</gene>
<feature type="domain" description="Glucose-methanol-choline oxidoreductase C-terminal" evidence="6">
    <location>
        <begin position="437"/>
        <end position="553"/>
    </location>
</feature>
<dbReference type="Pfam" id="PF05199">
    <property type="entry name" value="GMC_oxred_C"/>
    <property type="match status" value="1"/>
</dbReference>
<evidence type="ECO:0000313" key="8">
    <source>
        <dbReference type="Proteomes" id="UP000001558"/>
    </source>
</evidence>
<evidence type="ECO:0000256" key="4">
    <source>
        <dbReference type="ARBA" id="ARBA00023002"/>
    </source>
</evidence>
<keyword evidence="8" id="KW-1185">Reference proteome</keyword>
<dbReference type="InterPro" id="IPR000172">
    <property type="entry name" value="GMC_OxRdtase_N"/>
</dbReference>
<evidence type="ECO:0000256" key="3">
    <source>
        <dbReference type="ARBA" id="ARBA00022827"/>
    </source>
</evidence>
<dbReference type="RefSeq" id="WP_011866779.1">
    <property type="nucleotide sequence ID" value="NC_009092.1"/>
</dbReference>
<dbReference type="STRING" id="323850.Shew_2982"/>
<accession>A3QHA0</accession>
<dbReference type="InterPro" id="IPR007867">
    <property type="entry name" value="GMC_OxRtase_C"/>
</dbReference>
<dbReference type="GO" id="GO:0016614">
    <property type="term" value="F:oxidoreductase activity, acting on CH-OH group of donors"/>
    <property type="evidence" value="ECO:0007669"/>
    <property type="project" value="InterPro"/>
</dbReference>
<dbReference type="Gene3D" id="3.50.50.60">
    <property type="entry name" value="FAD/NAD(P)-binding domain"/>
    <property type="match status" value="2"/>
</dbReference>
<evidence type="ECO:0000259" key="6">
    <source>
        <dbReference type="Pfam" id="PF05199"/>
    </source>
</evidence>
<dbReference type="OrthoDB" id="9787779at2"/>
<feature type="domain" description="Glucose-methanol-choline oxidoreductase N-terminal" evidence="5">
    <location>
        <begin position="96"/>
        <end position="326"/>
    </location>
</feature>
<dbReference type="Pfam" id="PF00732">
    <property type="entry name" value="GMC_oxred_N"/>
    <property type="match status" value="1"/>
</dbReference>
<reference evidence="7 8" key="1">
    <citation type="submission" date="2007-03" db="EMBL/GenBank/DDBJ databases">
        <title>Complete sequence of Shewanella loihica PV-4.</title>
        <authorList>
            <consortium name="US DOE Joint Genome Institute"/>
            <person name="Copeland A."/>
            <person name="Lucas S."/>
            <person name="Lapidus A."/>
            <person name="Barry K."/>
            <person name="Detter J.C."/>
            <person name="Glavina del Rio T."/>
            <person name="Hammon N."/>
            <person name="Israni S."/>
            <person name="Dalin E."/>
            <person name="Tice H."/>
            <person name="Pitluck S."/>
            <person name="Chain P."/>
            <person name="Malfatti S."/>
            <person name="Shin M."/>
            <person name="Vergez L."/>
            <person name="Schmutz J."/>
            <person name="Larimer F."/>
            <person name="Land M."/>
            <person name="Hauser L."/>
            <person name="Kyrpides N."/>
            <person name="Mikhailova N."/>
            <person name="Romine M.F."/>
            <person name="Serres G."/>
            <person name="Fredrickson J."/>
            <person name="Tiedje J."/>
            <person name="Richardson P."/>
        </authorList>
    </citation>
    <scope>NUCLEOTIDE SEQUENCE [LARGE SCALE GENOMIC DNA]</scope>
    <source>
        <strain evidence="8">ATCC BAA-1088 / PV-4</strain>
    </source>
</reference>
<comment type="similarity">
    <text evidence="1">Belongs to the GMC oxidoreductase family.</text>
</comment>
<dbReference type="Proteomes" id="UP000001558">
    <property type="component" value="Chromosome"/>
</dbReference>
<organism evidence="7 8">
    <name type="scientific">Shewanella loihica (strain ATCC BAA-1088 / PV-4)</name>
    <dbReference type="NCBI Taxonomy" id="323850"/>
    <lineage>
        <taxon>Bacteria</taxon>
        <taxon>Pseudomonadati</taxon>
        <taxon>Pseudomonadota</taxon>
        <taxon>Gammaproteobacteria</taxon>
        <taxon>Alteromonadales</taxon>
        <taxon>Shewanellaceae</taxon>
        <taxon>Shewanella</taxon>
    </lineage>
</organism>
<dbReference type="PANTHER" id="PTHR46056">
    <property type="entry name" value="LONG-CHAIN-ALCOHOL OXIDASE"/>
    <property type="match status" value="1"/>
</dbReference>
<name>A3QHA0_SHELP</name>
<dbReference type="AlphaFoldDB" id="A3QHA0"/>
<dbReference type="SUPFAM" id="SSF51905">
    <property type="entry name" value="FAD/NAD(P)-binding domain"/>
    <property type="match status" value="1"/>
</dbReference>
<protein>
    <submittedName>
        <fullName evidence="7">Glucose-methanol-choline oxidoreductase</fullName>
    </submittedName>
</protein>
<dbReference type="GO" id="GO:0050660">
    <property type="term" value="F:flavin adenine dinucleotide binding"/>
    <property type="evidence" value="ECO:0007669"/>
    <property type="project" value="InterPro"/>
</dbReference>
<proteinExistence type="inferred from homology"/>
<evidence type="ECO:0000256" key="2">
    <source>
        <dbReference type="ARBA" id="ARBA00022630"/>
    </source>
</evidence>
<evidence type="ECO:0000256" key="1">
    <source>
        <dbReference type="ARBA" id="ARBA00010790"/>
    </source>
</evidence>
<dbReference type="HOGENOM" id="CLU_008878_4_2_6"/>
<dbReference type="InterPro" id="IPR036188">
    <property type="entry name" value="FAD/NAD-bd_sf"/>
</dbReference>
<dbReference type="KEGG" id="slo:Shew_2982"/>
<keyword evidence="3" id="KW-0274">FAD</keyword>
<keyword evidence="4" id="KW-0560">Oxidoreductase</keyword>
<keyword evidence="2" id="KW-0285">Flavoprotein</keyword>
<evidence type="ECO:0000313" key="7">
    <source>
        <dbReference type="EMBL" id="ABO24848.1"/>
    </source>
</evidence>
<dbReference type="eggNOG" id="COG2303">
    <property type="taxonomic scope" value="Bacteria"/>
</dbReference>
<dbReference type="EMBL" id="CP000606">
    <property type="protein sequence ID" value="ABO24848.1"/>
    <property type="molecule type" value="Genomic_DNA"/>
</dbReference>
<evidence type="ECO:0000259" key="5">
    <source>
        <dbReference type="Pfam" id="PF00732"/>
    </source>
</evidence>